<dbReference type="CDD" id="cd23805">
    <property type="entry name" value="UBCc_UBE2T"/>
    <property type="match status" value="1"/>
</dbReference>
<dbReference type="GO" id="GO:0016740">
    <property type="term" value="F:transferase activity"/>
    <property type="evidence" value="ECO:0007669"/>
    <property type="project" value="UniProtKB-KW"/>
</dbReference>
<comment type="similarity">
    <text evidence="4">Belongs to the ubiquitin-conjugating enzyme family.</text>
</comment>
<feature type="region of interest" description="Disordered" evidence="5">
    <location>
        <begin position="1"/>
        <end position="21"/>
    </location>
</feature>
<reference evidence="7 8" key="1">
    <citation type="submission" date="2024-05" db="EMBL/GenBank/DDBJ databases">
        <authorList>
            <person name="Wallberg A."/>
        </authorList>
    </citation>
    <scope>NUCLEOTIDE SEQUENCE [LARGE SCALE GENOMIC DNA]</scope>
</reference>
<evidence type="ECO:0000313" key="7">
    <source>
        <dbReference type="EMBL" id="CAL4083122.1"/>
    </source>
</evidence>
<keyword evidence="2 4" id="KW-0833">Ubl conjugation pathway</keyword>
<dbReference type="PROSITE" id="PS50127">
    <property type="entry name" value="UBC_2"/>
    <property type="match status" value="1"/>
</dbReference>
<feature type="non-terminal residue" evidence="7">
    <location>
        <position position="169"/>
    </location>
</feature>
<keyword evidence="4" id="KW-0547">Nucleotide-binding</keyword>
<gene>
    <name evidence="7" type="ORF">MNOR_LOCUS12087</name>
</gene>
<dbReference type="GO" id="GO:0005524">
    <property type="term" value="F:ATP binding"/>
    <property type="evidence" value="ECO:0007669"/>
    <property type="project" value="UniProtKB-UniRule"/>
</dbReference>
<accession>A0AAV2QFE6</accession>
<feature type="domain" description="UBC core" evidence="6">
    <location>
        <begin position="1"/>
        <end position="146"/>
    </location>
</feature>
<dbReference type="SMART" id="SM00212">
    <property type="entry name" value="UBCc"/>
    <property type="match status" value="1"/>
</dbReference>
<dbReference type="AlphaFoldDB" id="A0AAV2QFE6"/>
<name>A0AAV2QFE6_MEGNR</name>
<evidence type="ECO:0000313" key="8">
    <source>
        <dbReference type="Proteomes" id="UP001497623"/>
    </source>
</evidence>
<organism evidence="7 8">
    <name type="scientific">Meganyctiphanes norvegica</name>
    <name type="common">Northern krill</name>
    <name type="synonym">Thysanopoda norvegica</name>
    <dbReference type="NCBI Taxonomy" id="48144"/>
    <lineage>
        <taxon>Eukaryota</taxon>
        <taxon>Metazoa</taxon>
        <taxon>Ecdysozoa</taxon>
        <taxon>Arthropoda</taxon>
        <taxon>Crustacea</taxon>
        <taxon>Multicrustacea</taxon>
        <taxon>Malacostraca</taxon>
        <taxon>Eumalacostraca</taxon>
        <taxon>Eucarida</taxon>
        <taxon>Euphausiacea</taxon>
        <taxon>Euphausiidae</taxon>
        <taxon>Meganyctiphanes</taxon>
    </lineage>
</organism>
<evidence type="ECO:0000256" key="5">
    <source>
        <dbReference type="SAM" id="MobiDB-lite"/>
    </source>
</evidence>
<dbReference type="EMBL" id="CAXKWB010006512">
    <property type="protein sequence ID" value="CAL4083122.1"/>
    <property type="molecule type" value="Genomic_DNA"/>
</dbReference>
<feature type="active site" description="Glycyl thioester intermediate" evidence="3">
    <location>
        <position position="80"/>
    </location>
</feature>
<dbReference type="PROSITE" id="PS00183">
    <property type="entry name" value="UBC_1"/>
    <property type="match status" value="1"/>
</dbReference>
<dbReference type="Pfam" id="PF00179">
    <property type="entry name" value="UQ_con"/>
    <property type="match status" value="1"/>
</dbReference>
<evidence type="ECO:0000256" key="1">
    <source>
        <dbReference type="ARBA" id="ARBA00022679"/>
    </source>
</evidence>
<dbReference type="InterPro" id="IPR000608">
    <property type="entry name" value="UBC"/>
</dbReference>
<dbReference type="PANTHER" id="PTHR24068">
    <property type="entry name" value="UBIQUITIN-CONJUGATING ENZYME E2"/>
    <property type="match status" value="1"/>
</dbReference>
<protein>
    <recommendedName>
        <fullName evidence="6">UBC core domain-containing protein</fullName>
    </recommendedName>
</protein>
<evidence type="ECO:0000259" key="6">
    <source>
        <dbReference type="PROSITE" id="PS50127"/>
    </source>
</evidence>
<sequence length="169" mass="18916">MAQKLGHLSRGVRPPSSSACPPLHKPQFTAVIIGEDDTVYNGGVFKLEIEIPERYPFQPPAVRFLTKIYHPNIDTAGRICLDVLKMPPSGGWRPAHNLSTILTSIRLLMQAPNPDDPLMTDIADEYRFRKSQFEATAREWTKQFAMEKVCSENIGKEKAGLSGKLPKKN</sequence>
<proteinExistence type="inferred from homology"/>
<comment type="caution">
    <text evidence="7">The sequence shown here is derived from an EMBL/GenBank/DDBJ whole genome shotgun (WGS) entry which is preliminary data.</text>
</comment>
<dbReference type="InterPro" id="IPR023313">
    <property type="entry name" value="UBQ-conjugating_AS"/>
</dbReference>
<dbReference type="Gene3D" id="3.10.110.10">
    <property type="entry name" value="Ubiquitin Conjugating Enzyme"/>
    <property type="match status" value="1"/>
</dbReference>
<keyword evidence="1" id="KW-0808">Transferase</keyword>
<dbReference type="SUPFAM" id="SSF54495">
    <property type="entry name" value="UBC-like"/>
    <property type="match status" value="1"/>
</dbReference>
<keyword evidence="4" id="KW-0067">ATP-binding</keyword>
<evidence type="ECO:0000256" key="3">
    <source>
        <dbReference type="PROSITE-ProRule" id="PRU10133"/>
    </source>
</evidence>
<evidence type="ECO:0000256" key="4">
    <source>
        <dbReference type="RuleBase" id="RU362109"/>
    </source>
</evidence>
<evidence type="ECO:0000256" key="2">
    <source>
        <dbReference type="ARBA" id="ARBA00022786"/>
    </source>
</evidence>
<dbReference type="InterPro" id="IPR016135">
    <property type="entry name" value="UBQ-conjugating_enzyme/RWD"/>
</dbReference>
<dbReference type="Proteomes" id="UP001497623">
    <property type="component" value="Unassembled WGS sequence"/>
</dbReference>
<keyword evidence="8" id="KW-1185">Reference proteome</keyword>